<proteinExistence type="predicted"/>
<evidence type="ECO:0000313" key="3">
    <source>
        <dbReference type="Proteomes" id="UP000053695"/>
    </source>
</evidence>
<dbReference type="PATRIC" id="fig|1069083.5.peg.107"/>
<comment type="caution">
    <text evidence="2">The sequence shown here is derived from an EMBL/GenBank/DDBJ whole genome shotgun (WGS) entry which is preliminary data.</text>
</comment>
<evidence type="ECO:0000256" key="1">
    <source>
        <dbReference type="SAM" id="Phobius"/>
    </source>
</evidence>
<keyword evidence="1" id="KW-0812">Transmembrane</keyword>
<evidence type="ECO:0000313" key="2">
    <source>
        <dbReference type="EMBL" id="ENN96762.1"/>
    </source>
</evidence>
<dbReference type="InterPro" id="IPR011317">
    <property type="entry name" value="Prd_NiFe_hyd_3_EhaE"/>
</dbReference>
<gene>
    <name evidence="2" type="ORF">J422_00556</name>
</gene>
<dbReference type="STRING" id="1069083.GCA_000371805_00063"/>
<protein>
    <recommendedName>
        <fullName evidence="4">(NiFe)-hydrogenase-3-type complex Eha, membrane protein EhaE</fullName>
    </recommendedName>
</protein>
<organism evidence="2 3">
    <name type="scientific">Methanocaldococcus villosus KIN24-T80</name>
    <dbReference type="NCBI Taxonomy" id="1069083"/>
    <lineage>
        <taxon>Archaea</taxon>
        <taxon>Methanobacteriati</taxon>
        <taxon>Methanobacteriota</taxon>
        <taxon>Methanomada group</taxon>
        <taxon>Methanococci</taxon>
        <taxon>Methanococcales</taxon>
        <taxon>Methanocaldococcaceae</taxon>
        <taxon>Methanocaldococcus</taxon>
    </lineage>
</organism>
<keyword evidence="1" id="KW-1133">Transmembrane helix</keyword>
<dbReference type="OrthoDB" id="81881at2157"/>
<dbReference type="Pfam" id="PF09880">
    <property type="entry name" value="EhaE"/>
    <property type="match status" value="1"/>
</dbReference>
<keyword evidence="1" id="KW-0472">Membrane</keyword>
<name>N6W074_9EURY</name>
<dbReference type="Proteomes" id="UP000053695">
    <property type="component" value="Unassembled WGS sequence"/>
</dbReference>
<dbReference type="EMBL" id="APMM01000003">
    <property type="protein sequence ID" value="ENN96762.1"/>
    <property type="molecule type" value="Genomic_DNA"/>
</dbReference>
<feature type="transmembrane region" description="Helical" evidence="1">
    <location>
        <begin position="54"/>
        <end position="75"/>
    </location>
</feature>
<accession>N6W074</accession>
<sequence>MIILYISYFLLIFGTLGALVGYDTKDPLIRFLNLEVVNMGVCLAFLAYDMALALMTFIAVNTILTIIFVRSIILYKKLEDE</sequence>
<evidence type="ECO:0008006" key="4">
    <source>
        <dbReference type="Google" id="ProtNLM"/>
    </source>
</evidence>
<dbReference type="PIRSF" id="PIRSF036535">
    <property type="entry name" value="EhaE"/>
    <property type="match status" value="1"/>
</dbReference>
<keyword evidence="3" id="KW-1185">Reference proteome</keyword>
<feature type="transmembrane region" description="Helical" evidence="1">
    <location>
        <begin position="6"/>
        <end position="24"/>
    </location>
</feature>
<dbReference type="RefSeq" id="WP_004589793.1">
    <property type="nucleotide sequence ID" value="NZ_APMM01000003.1"/>
</dbReference>
<reference evidence="2 3" key="1">
    <citation type="journal article" date="2013" name="Genome Announc.">
        <title>Draft Genome Sequence of a Highly Flagellated, Fast-Swimming Archaeon, Methanocaldococcus villosus Strain KIN24-T80 (DSM 22612).</title>
        <authorList>
            <person name="Thennarasu S."/>
            <person name="Polireddy D."/>
            <person name="Antony A."/>
            <person name="Yada M.R."/>
            <person name="Algarawi S."/>
            <person name="Sivakumar N."/>
        </authorList>
    </citation>
    <scope>NUCLEOTIDE SEQUENCE [LARGE SCALE GENOMIC DNA]</scope>
    <source>
        <strain evidence="2 3">KIN24-T80</strain>
    </source>
</reference>
<dbReference type="AlphaFoldDB" id="N6W074"/>